<proteinExistence type="predicted"/>
<name>A0A3S3AJE7_9NOCA</name>
<dbReference type="EMBL" id="RKLN01000001">
    <property type="protein sequence ID" value="RVW06079.1"/>
    <property type="molecule type" value="Genomic_DNA"/>
</dbReference>
<dbReference type="RefSeq" id="WP_127944707.1">
    <property type="nucleotide sequence ID" value="NZ_RKLN01000001.1"/>
</dbReference>
<evidence type="ECO:0000313" key="1">
    <source>
        <dbReference type="EMBL" id="RVW06079.1"/>
    </source>
</evidence>
<accession>A0A3S3AJE7</accession>
<reference evidence="1 2" key="1">
    <citation type="submission" date="2018-11" db="EMBL/GenBank/DDBJ databases">
        <title>Rhodococcus spongicola sp. nov. and Rhodococcus xishaensis sp. nov. from marine sponges.</title>
        <authorList>
            <person name="Li L."/>
            <person name="Lin H.W."/>
        </authorList>
    </citation>
    <scope>NUCLEOTIDE SEQUENCE [LARGE SCALE GENOMIC DNA]</scope>
    <source>
        <strain evidence="1 2">LHW50502</strain>
    </source>
</reference>
<dbReference type="OrthoDB" id="9833872at2"/>
<sequence>MPTLVEVALEEMNGRDQIVYTLDGQGTVSWTLRPVAVAIAYGGRGVQHVAGSSVIQVDLAGVGPPPVESEADDPRRLVSAELEHVVEVIEMPRSDSVAQSFVGLRQNASNVEVHHRTDGERVQLVVAVEGEGA</sequence>
<dbReference type="AlphaFoldDB" id="A0A3S3AJE7"/>
<evidence type="ECO:0000313" key="2">
    <source>
        <dbReference type="Proteomes" id="UP000284333"/>
    </source>
</evidence>
<gene>
    <name evidence="1" type="ORF">EF834_01030</name>
</gene>
<keyword evidence="2" id="KW-1185">Reference proteome</keyword>
<protein>
    <submittedName>
        <fullName evidence="1">Uncharacterized protein</fullName>
    </submittedName>
</protein>
<comment type="caution">
    <text evidence="1">The sequence shown here is derived from an EMBL/GenBank/DDBJ whole genome shotgun (WGS) entry which is preliminary data.</text>
</comment>
<organism evidence="1 2">
    <name type="scientific">Rhodococcus spongiicola</name>
    <dbReference type="NCBI Taxonomy" id="2487352"/>
    <lineage>
        <taxon>Bacteria</taxon>
        <taxon>Bacillati</taxon>
        <taxon>Actinomycetota</taxon>
        <taxon>Actinomycetes</taxon>
        <taxon>Mycobacteriales</taxon>
        <taxon>Nocardiaceae</taxon>
        <taxon>Rhodococcus</taxon>
    </lineage>
</organism>
<dbReference type="Proteomes" id="UP000284333">
    <property type="component" value="Unassembled WGS sequence"/>
</dbReference>